<sequence>MTVQQQVPDVSGIRAERVVVVSLMKSGTHLVQELMLALGYKIYGQSRIPQENRPMLGDETRDRVVRMVHGDQAADALRAQGEEAFRAGADQAWEALGWAWQQRLGMPLVNRYGAQLTHTEAVDQALRRTSGTPFSSTPENTCWIVPELDIKKVDGKFIEEWTSTGEPRILFMYRDPRDMVLSMVNFLLGKTAKGFGNFSEFQIFNNILAAKGSLEERLLYALSDPAFPGSGDHERMLWLLNHPKVCTISFEEMVGARGGGSAEAQLDTVRRVIEFVGADADPEKTADGIFSRDSFSFFKGQIGSWREAFTPRVEQLAHERLAKALELYGYQA</sequence>
<dbReference type="EMBL" id="JACHXE010000001">
    <property type="protein sequence ID" value="MBB3074516.1"/>
    <property type="molecule type" value="Genomic_DNA"/>
</dbReference>
<gene>
    <name evidence="1" type="ORF">FHS41_000985</name>
</gene>
<dbReference type="InterPro" id="IPR027417">
    <property type="entry name" value="P-loop_NTPase"/>
</dbReference>
<proteinExistence type="predicted"/>
<protein>
    <recommendedName>
        <fullName evidence="3">Sulfotransferase domain-containing protein</fullName>
    </recommendedName>
</protein>
<reference evidence="1 2" key="1">
    <citation type="submission" date="2020-08" db="EMBL/GenBank/DDBJ databases">
        <title>Genomic Encyclopedia of Type Strains, Phase III (KMG-III): the genomes of soil and plant-associated and newly described type strains.</title>
        <authorList>
            <person name="Whitman W."/>
        </authorList>
    </citation>
    <scope>NUCLEOTIDE SEQUENCE [LARGE SCALE GENOMIC DNA]</scope>
    <source>
        <strain evidence="1 2">CECT 3237</strain>
    </source>
</reference>
<dbReference type="RefSeq" id="WP_184588057.1">
    <property type="nucleotide sequence ID" value="NZ_BMUP01000001.1"/>
</dbReference>
<accession>A0A7W4ZL54</accession>
<dbReference type="AlphaFoldDB" id="A0A7W4ZL54"/>
<comment type="caution">
    <text evidence="1">The sequence shown here is derived from an EMBL/GenBank/DDBJ whole genome shotgun (WGS) entry which is preliminary data.</text>
</comment>
<evidence type="ECO:0000313" key="2">
    <source>
        <dbReference type="Proteomes" id="UP000572907"/>
    </source>
</evidence>
<dbReference type="Gene3D" id="3.40.50.300">
    <property type="entry name" value="P-loop containing nucleotide triphosphate hydrolases"/>
    <property type="match status" value="1"/>
</dbReference>
<organism evidence="1 2">
    <name type="scientific">Streptomyces violarus</name>
    <dbReference type="NCBI Taxonomy" id="67380"/>
    <lineage>
        <taxon>Bacteria</taxon>
        <taxon>Bacillati</taxon>
        <taxon>Actinomycetota</taxon>
        <taxon>Actinomycetes</taxon>
        <taxon>Kitasatosporales</taxon>
        <taxon>Streptomycetaceae</taxon>
        <taxon>Streptomyces</taxon>
    </lineage>
</organism>
<evidence type="ECO:0008006" key="3">
    <source>
        <dbReference type="Google" id="ProtNLM"/>
    </source>
</evidence>
<keyword evidence="2" id="KW-1185">Reference proteome</keyword>
<dbReference type="SUPFAM" id="SSF52540">
    <property type="entry name" value="P-loop containing nucleoside triphosphate hydrolases"/>
    <property type="match status" value="1"/>
</dbReference>
<dbReference type="Proteomes" id="UP000572907">
    <property type="component" value="Unassembled WGS sequence"/>
</dbReference>
<evidence type="ECO:0000313" key="1">
    <source>
        <dbReference type="EMBL" id="MBB3074516.1"/>
    </source>
</evidence>
<name>A0A7W4ZL54_9ACTN</name>